<dbReference type="GO" id="GO:0005634">
    <property type="term" value="C:nucleus"/>
    <property type="evidence" value="ECO:0007669"/>
    <property type="project" value="UniProtKB-SubCell"/>
</dbReference>
<gene>
    <name evidence="19" type="primary">Dper\GL20556</name>
    <name evidence="19" type="ORF">Dper_GL20556</name>
</gene>
<evidence type="ECO:0000256" key="10">
    <source>
        <dbReference type="ARBA" id="ARBA00023015"/>
    </source>
</evidence>
<feature type="binding site" evidence="15">
    <location>
        <position position="8"/>
    </location>
    <ligand>
        <name>Zn(2+)</name>
        <dbReference type="ChEBI" id="CHEBI:29105"/>
    </ligand>
</feature>
<evidence type="ECO:0000256" key="5">
    <source>
        <dbReference type="ARBA" id="ARBA00022723"/>
    </source>
</evidence>
<feature type="region of interest" description="Disordered" evidence="16">
    <location>
        <begin position="95"/>
        <end position="120"/>
    </location>
</feature>
<dbReference type="EMBL" id="CH691504">
    <property type="protein sequence ID" value="EDW33263.1"/>
    <property type="molecule type" value="Genomic_DNA"/>
</dbReference>
<protein>
    <submittedName>
        <fullName evidence="19">GL20556</fullName>
    </submittedName>
</protein>
<feature type="domain" description="C2H2-type" evidence="17">
    <location>
        <begin position="214"/>
        <end position="241"/>
    </location>
</feature>
<evidence type="ECO:0000259" key="18">
    <source>
        <dbReference type="PROSITE" id="PS51915"/>
    </source>
</evidence>
<dbReference type="InterPro" id="IPR012934">
    <property type="entry name" value="Znf_AD"/>
</dbReference>
<feature type="domain" description="ZAD" evidence="18">
    <location>
        <begin position="3"/>
        <end position="79"/>
    </location>
</feature>
<dbReference type="FunFam" id="3.30.160.60:FF:000363">
    <property type="entry name" value="Zinc finger protein 239"/>
    <property type="match status" value="1"/>
</dbReference>
<dbReference type="Gene3D" id="3.40.1800.20">
    <property type="match status" value="1"/>
</dbReference>
<evidence type="ECO:0000256" key="14">
    <source>
        <dbReference type="PROSITE-ProRule" id="PRU00042"/>
    </source>
</evidence>
<dbReference type="HOGENOM" id="CLU_002678_94_1_1"/>
<evidence type="ECO:0000256" key="15">
    <source>
        <dbReference type="PROSITE-ProRule" id="PRU01263"/>
    </source>
</evidence>
<dbReference type="GO" id="GO:0000981">
    <property type="term" value="F:DNA-binding transcription factor activity, RNA polymerase II-specific"/>
    <property type="evidence" value="ECO:0007669"/>
    <property type="project" value="TreeGrafter"/>
</dbReference>
<dbReference type="SMR" id="B4IR84"/>
<dbReference type="PhylomeDB" id="B4IR84"/>
<dbReference type="SUPFAM" id="SSF57716">
    <property type="entry name" value="Glucocorticoid receptor-like (DNA-binding domain)"/>
    <property type="match status" value="1"/>
</dbReference>
<dbReference type="InterPro" id="IPR036236">
    <property type="entry name" value="Znf_C2H2_sf"/>
</dbReference>
<evidence type="ECO:0000256" key="4">
    <source>
        <dbReference type="ARBA" id="ARBA00022499"/>
    </source>
</evidence>
<dbReference type="Gene3D" id="3.30.160.60">
    <property type="entry name" value="Classic Zinc Finger"/>
    <property type="match status" value="8"/>
</dbReference>
<dbReference type="Pfam" id="PF00096">
    <property type="entry name" value="zf-C2H2"/>
    <property type="match status" value="6"/>
</dbReference>
<sequence>MQEICRVCMTNSGPFTNIFDERPTLETCIADMITQCTGYVVRRGDLLPENICPPCLEDAVSAFTLKKTCEHSHKLYFPVMVEDIEEFADTLDDEDWEPSDIESEQSKHFENDEEMNQNDSNNIDQFVRPFKCSDCTKSFHQKAHLQSHTRTHTGDRPYQCSYCSMSFAQKYNLDRHTRSHTNDLSYQCPHCSKSFIQKCNLEKHTRTHTGDRPYQCSHCSKSFPQKSHLHVHNCTHAMELPHMCPHCSKSFSRSDSLRIHILRLHTDKRPYKCSHCSQSFQQKFHLREHSRIHTGERPHRCSYCSKSFKQKSKLDRHTLTHTGERPYQCTQCSKSFQEKSNLQVHLRSHKCIHCSKTFRYRNSSYQRHILTHKSNDNCAIPSFFEITSVRTLRMEDSIAPTAPTLDRNYSKHDFYDLNKLCMYVDQRSA</sequence>
<keyword evidence="9" id="KW-0832">Ubl conjugation</keyword>
<dbReference type="AlphaFoldDB" id="B4IR84"/>
<dbReference type="PROSITE" id="PS51915">
    <property type="entry name" value="ZAD"/>
    <property type="match status" value="1"/>
</dbReference>
<evidence type="ECO:0000256" key="1">
    <source>
        <dbReference type="ARBA" id="ARBA00003767"/>
    </source>
</evidence>
<evidence type="ECO:0000256" key="9">
    <source>
        <dbReference type="ARBA" id="ARBA00022843"/>
    </source>
</evidence>
<evidence type="ECO:0000256" key="11">
    <source>
        <dbReference type="ARBA" id="ARBA00023125"/>
    </source>
</evidence>
<evidence type="ECO:0000259" key="17">
    <source>
        <dbReference type="PROSITE" id="PS50157"/>
    </source>
</evidence>
<proteinExistence type="inferred from homology"/>
<keyword evidence="4" id="KW-1017">Isopeptide bond</keyword>
<evidence type="ECO:0000313" key="20">
    <source>
        <dbReference type="Proteomes" id="UP000008744"/>
    </source>
</evidence>
<dbReference type="GO" id="GO:0000978">
    <property type="term" value="F:RNA polymerase II cis-regulatory region sequence-specific DNA binding"/>
    <property type="evidence" value="ECO:0007669"/>
    <property type="project" value="TreeGrafter"/>
</dbReference>
<keyword evidence="5 15" id="KW-0479">Metal-binding</keyword>
<dbReference type="PROSITE" id="PS50157">
    <property type="entry name" value="ZINC_FINGER_C2H2_2"/>
    <property type="match status" value="8"/>
</dbReference>
<dbReference type="PANTHER" id="PTHR23235:SF142">
    <property type="entry name" value="ZINC FINGER PROTEIN 384"/>
    <property type="match status" value="1"/>
</dbReference>
<feature type="domain" description="C2H2-type" evidence="17">
    <location>
        <begin position="327"/>
        <end position="349"/>
    </location>
</feature>
<dbReference type="FunFam" id="3.30.160.60:FF:000624">
    <property type="entry name" value="zinc finger protein 697"/>
    <property type="match status" value="1"/>
</dbReference>
<evidence type="ECO:0000313" key="19">
    <source>
        <dbReference type="EMBL" id="EDW33263.1"/>
    </source>
</evidence>
<evidence type="ECO:0000256" key="13">
    <source>
        <dbReference type="ARBA" id="ARBA00023242"/>
    </source>
</evidence>
<keyword evidence="20" id="KW-1185">Reference proteome</keyword>
<evidence type="ECO:0000256" key="16">
    <source>
        <dbReference type="SAM" id="MobiDB-lite"/>
    </source>
</evidence>
<dbReference type="FunFam" id="3.30.160.60:FF:000247">
    <property type="entry name" value="Zinc finger protein 236"/>
    <property type="match status" value="1"/>
</dbReference>
<evidence type="ECO:0000256" key="12">
    <source>
        <dbReference type="ARBA" id="ARBA00023163"/>
    </source>
</evidence>
<keyword evidence="7 14" id="KW-0863">Zinc-finger</keyword>
<evidence type="ECO:0000256" key="6">
    <source>
        <dbReference type="ARBA" id="ARBA00022737"/>
    </source>
</evidence>
<keyword evidence="12" id="KW-0804">Transcription</keyword>
<dbReference type="FunFam" id="3.30.160.60:FF:000446">
    <property type="entry name" value="Zinc finger protein"/>
    <property type="match status" value="1"/>
</dbReference>
<dbReference type="eggNOG" id="KOG1721">
    <property type="taxonomic scope" value="Eukaryota"/>
</dbReference>
<dbReference type="FunFam" id="3.30.160.60:FF:000702">
    <property type="entry name" value="Transcription factor E4F1 isoform 1"/>
    <property type="match status" value="1"/>
</dbReference>
<accession>B4IR84</accession>
<evidence type="ECO:0000256" key="8">
    <source>
        <dbReference type="ARBA" id="ARBA00022833"/>
    </source>
</evidence>
<comment type="subcellular location">
    <subcellularLocation>
        <location evidence="2">Nucleus</location>
    </subcellularLocation>
</comment>
<feature type="binding site" evidence="15">
    <location>
        <position position="5"/>
    </location>
    <ligand>
        <name>Zn(2+)</name>
        <dbReference type="ChEBI" id="CHEBI:29105"/>
    </ligand>
</feature>
<organism evidence="20">
    <name type="scientific">Drosophila persimilis</name>
    <name type="common">Fruit fly</name>
    <dbReference type="NCBI Taxonomy" id="7234"/>
    <lineage>
        <taxon>Eukaryota</taxon>
        <taxon>Metazoa</taxon>
        <taxon>Ecdysozoa</taxon>
        <taxon>Arthropoda</taxon>
        <taxon>Hexapoda</taxon>
        <taxon>Insecta</taxon>
        <taxon>Pterygota</taxon>
        <taxon>Neoptera</taxon>
        <taxon>Endopterygota</taxon>
        <taxon>Diptera</taxon>
        <taxon>Brachycera</taxon>
        <taxon>Muscomorpha</taxon>
        <taxon>Ephydroidea</taxon>
        <taxon>Drosophilidae</taxon>
        <taxon>Drosophila</taxon>
        <taxon>Sophophora</taxon>
    </lineage>
</organism>
<dbReference type="OrthoDB" id="8895262at2759"/>
<evidence type="ECO:0000256" key="7">
    <source>
        <dbReference type="ARBA" id="ARBA00022771"/>
    </source>
</evidence>
<keyword evidence="11" id="KW-0238">DNA-binding</keyword>
<name>B4IR84_DROPE</name>
<dbReference type="OMA" id="DQICRIC"/>
<keyword evidence="8 15" id="KW-0862">Zinc</keyword>
<feature type="domain" description="C2H2-type" evidence="17">
    <location>
        <begin position="299"/>
        <end position="326"/>
    </location>
</feature>
<dbReference type="Proteomes" id="UP000008744">
    <property type="component" value="Unassembled WGS sequence"/>
</dbReference>
<feature type="domain" description="C2H2-type" evidence="17">
    <location>
        <begin position="158"/>
        <end position="185"/>
    </location>
</feature>
<comment type="similarity">
    <text evidence="3">Belongs to the krueppel C2H2-type zinc-finger protein family.</text>
</comment>
<dbReference type="FunFam" id="3.30.160.60:FF:001289">
    <property type="entry name" value="Zinc finger protein 574"/>
    <property type="match status" value="1"/>
</dbReference>
<dbReference type="Pfam" id="PF07776">
    <property type="entry name" value="zf-AD"/>
    <property type="match status" value="1"/>
</dbReference>
<dbReference type="InterPro" id="IPR013087">
    <property type="entry name" value="Znf_C2H2_type"/>
</dbReference>
<keyword evidence="13" id="KW-0539">Nucleus</keyword>
<reference evidence="19 20" key="1">
    <citation type="journal article" date="2007" name="Nature">
        <title>Evolution of genes and genomes on the Drosophila phylogeny.</title>
        <authorList>
            <consortium name="Drosophila 12 Genomes Consortium"/>
            <person name="Clark A.G."/>
            <person name="Eisen M.B."/>
            <person name="Smith D.R."/>
            <person name="Bergman C.M."/>
            <person name="Oliver B."/>
            <person name="Markow T.A."/>
            <person name="Kaufman T.C."/>
            <person name="Kellis M."/>
            <person name="Gelbart W."/>
            <person name="Iyer V.N."/>
            <person name="Pollard D.A."/>
            <person name="Sackton T.B."/>
            <person name="Larracuente A.M."/>
            <person name="Singh N.D."/>
            <person name="Abad J.P."/>
            <person name="Abt D.N."/>
            <person name="Adryan B."/>
            <person name="Aguade M."/>
            <person name="Akashi H."/>
            <person name="Anderson W.W."/>
            <person name="Aquadro C.F."/>
            <person name="Ardell D.H."/>
            <person name="Arguello R."/>
            <person name="Artieri C.G."/>
            <person name="Barbash D.A."/>
            <person name="Barker D."/>
            <person name="Barsanti P."/>
            <person name="Batterham P."/>
            <person name="Batzoglou S."/>
            <person name="Begun D."/>
            <person name="Bhutkar A."/>
            <person name="Blanco E."/>
            <person name="Bosak S.A."/>
            <person name="Bradley R.K."/>
            <person name="Brand A.D."/>
            <person name="Brent M.R."/>
            <person name="Brooks A.N."/>
            <person name="Brown R.H."/>
            <person name="Butlin R.K."/>
            <person name="Caggese C."/>
            <person name="Calvi B.R."/>
            <person name="Bernardo de Carvalho A."/>
            <person name="Caspi A."/>
            <person name="Castrezana S."/>
            <person name="Celniker S.E."/>
            <person name="Chang J.L."/>
            <person name="Chapple C."/>
            <person name="Chatterji S."/>
            <person name="Chinwalla A."/>
            <person name="Civetta A."/>
            <person name="Clifton S.W."/>
            <person name="Comeron J.M."/>
            <person name="Costello J.C."/>
            <person name="Coyne J.A."/>
            <person name="Daub J."/>
            <person name="David R.G."/>
            <person name="Delcher A.L."/>
            <person name="Delehaunty K."/>
            <person name="Do C.B."/>
            <person name="Ebling H."/>
            <person name="Edwards K."/>
            <person name="Eickbush T."/>
            <person name="Evans J.D."/>
            <person name="Filipski A."/>
            <person name="Findeiss S."/>
            <person name="Freyhult E."/>
            <person name="Fulton L."/>
            <person name="Fulton R."/>
            <person name="Garcia A.C."/>
            <person name="Gardiner A."/>
            <person name="Garfield D.A."/>
            <person name="Garvin B.E."/>
            <person name="Gibson G."/>
            <person name="Gilbert D."/>
            <person name="Gnerre S."/>
            <person name="Godfrey J."/>
            <person name="Good R."/>
            <person name="Gotea V."/>
            <person name="Gravely B."/>
            <person name="Greenberg A.J."/>
            <person name="Griffiths-Jones S."/>
            <person name="Gross S."/>
            <person name="Guigo R."/>
            <person name="Gustafson E.A."/>
            <person name="Haerty W."/>
            <person name="Hahn M.W."/>
            <person name="Halligan D.L."/>
            <person name="Halpern A.L."/>
            <person name="Halter G.M."/>
            <person name="Han M.V."/>
            <person name="Heger A."/>
            <person name="Hillier L."/>
            <person name="Hinrichs A.S."/>
            <person name="Holmes I."/>
            <person name="Hoskins R.A."/>
            <person name="Hubisz M.J."/>
            <person name="Hultmark D."/>
            <person name="Huntley M.A."/>
            <person name="Jaffe D.B."/>
            <person name="Jagadeeshan S."/>
            <person name="Jeck W.R."/>
            <person name="Johnson J."/>
            <person name="Jones C.D."/>
            <person name="Jordan W.C."/>
            <person name="Karpen G.H."/>
            <person name="Kataoka E."/>
            <person name="Keightley P.D."/>
            <person name="Kheradpour P."/>
            <person name="Kirkness E.F."/>
            <person name="Koerich L.B."/>
            <person name="Kristiansen K."/>
            <person name="Kudrna D."/>
            <person name="Kulathinal R.J."/>
            <person name="Kumar S."/>
            <person name="Kwok R."/>
            <person name="Lander E."/>
            <person name="Langley C.H."/>
            <person name="Lapoint R."/>
            <person name="Lazzaro B.P."/>
            <person name="Lee S.J."/>
            <person name="Levesque L."/>
            <person name="Li R."/>
            <person name="Lin C.F."/>
            <person name="Lin M.F."/>
            <person name="Lindblad-Toh K."/>
            <person name="Llopart A."/>
            <person name="Long M."/>
            <person name="Low L."/>
            <person name="Lozovsky E."/>
            <person name="Lu J."/>
            <person name="Luo M."/>
            <person name="Machado C.A."/>
            <person name="Makalowski W."/>
            <person name="Marzo M."/>
            <person name="Matsuda M."/>
            <person name="Matzkin L."/>
            <person name="McAllister B."/>
            <person name="McBride C.S."/>
            <person name="McKernan B."/>
            <person name="McKernan K."/>
            <person name="Mendez-Lago M."/>
            <person name="Minx P."/>
            <person name="Mollenhauer M.U."/>
            <person name="Montooth K."/>
            <person name="Mount S.M."/>
            <person name="Mu X."/>
            <person name="Myers E."/>
            <person name="Negre B."/>
            <person name="Newfeld S."/>
            <person name="Nielsen R."/>
            <person name="Noor M.A."/>
            <person name="O'Grady P."/>
            <person name="Pachter L."/>
            <person name="Papaceit M."/>
            <person name="Parisi M.J."/>
            <person name="Parisi M."/>
            <person name="Parts L."/>
            <person name="Pedersen J.S."/>
            <person name="Pesole G."/>
            <person name="Phillippy A.M."/>
            <person name="Ponting C.P."/>
            <person name="Pop M."/>
            <person name="Porcelli D."/>
            <person name="Powell J.R."/>
            <person name="Prohaska S."/>
            <person name="Pruitt K."/>
            <person name="Puig M."/>
            <person name="Quesneville H."/>
            <person name="Ram K.R."/>
            <person name="Rand D."/>
            <person name="Rasmussen M.D."/>
            <person name="Reed L.K."/>
            <person name="Reenan R."/>
            <person name="Reily A."/>
            <person name="Remington K.A."/>
            <person name="Rieger T.T."/>
            <person name="Ritchie M.G."/>
            <person name="Robin C."/>
            <person name="Rogers Y.H."/>
            <person name="Rohde C."/>
            <person name="Rozas J."/>
            <person name="Rubenfield M.J."/>
            <person name="Ruiz A."/>
            <person name="Russo S."/>
            <person name="Salzberg S.L."/>
            <person name="Sanchez-Gracia A."/>
            <person name="Saranga D.J."/>
            <person name="Sato H."/>
            <person name="Schaeffer S.W."/>
            <person name="Schatz M.C."/>
            <person name="Schlenke T."/>
            <person name="Schwartz R."/>
            <person name="Segarra C."/>
            <person name="Singh R.S."/>
            <person name="Sirot L."/>
            <person name="Sirota M."/>
            <person name="Sisneros N.B."/>
            <person name="Smith C.D."/>
            <person name="Smith T.F."/>
            <person name="Spieth J."/>
            <person name="Stage D.E."/>
            <person name="Stark A."/>
            <person name="Stephan W."/>
            <person name="Strausberg R.L."/>
            <person name="Strempel S."/>
            <person name="Sturgill D."/>
            <person name="Sutton G."/>
            <person name="Sutton G.G."/>
            <person name="Tao W."/>
            <person name="Teichmann S."/>
            <person name="Tobari Y.N."/>
            <person name="Tomimura Y."/>
            <person name="Tsolas J.M."/>
            <person name="Valente V.L."/>
            <person name="Venter E."/>
            <person name="Venter J.C."/>
            <person name="Vicario S."/>
            <person name="Vieira F.G."/>
            <person name="Vilella A.J."/>
            <person name="Villasante A."/>
            <person name="Walenz B."/>
            <person name="Wang J."/>
            <person name="Wasserman M."/>
            <person name="Watts T."/>
            <person name="Wilson D."/>
            <person name="Wilson R.K."/>
            <person name="Wing R.A."/>
            <person name="Wolfner M.F."/>
            <person name="Wong A."/>
            <person name="Wong G.K."/>
            <person name="Wu C.I."/>
            <person name="Wu G."/>
            <person name="Yamamoto D."/>
            <person name="Yang H.P."/>
            <person name="Yang S.P."/>
            <person name="Yorke J.A."/>
            <person name="Yoshida K."/>
            <person name="Zdobnov E."/>
            <person name="Zhang P."/>
            <person name="Zhang Y."/>
            <person name="Zimin A.V."/>
            <person name="Baldwin J."/>
            <person name="Abdouelleil A."/>
            <person name="Abdulkadir J."/>
            <person name="Abebe A."/>
            <person name="Abera B."/>
            <person name="Abreu J."/>
            <person name="Acer S.C."/>
            <person name="Aftuck L."/>
            <person name="Alexander A."/>
            <person name="An P."/>
            <person name="Anderson E."/>
            <person name="Anderson S."/>
            <person name="Arachi H."/>
            <person name="Azer M."/>
            <person name="Bachantsang P."/>
            <person name="Barry A."/>
            <person name="Bayul T."/>
            <person name="Berlin A."/>
            <person name="Bessette D."/>
            <person name="Bloom T."/>
            <person name="Blye J."/>
            <person name="Boguslavskiy L."/>
            <person name="Bonnet C."/>
            <person name="Boukhgalter B."/>
            <person name="Bourzgui I."/>
            <person name="Brown A."/>
            <person name="Cahill P."/>
            <person name="Channer S."/>
            <person name="Cheshatsang Y."/>
            <person name="Chuda L."/>
            <person name="Citroen M."/>
            <person name="Collymore A."/>
            <person name="Cooke P."/>
            <person name="Costello M."/>
            <person name="D'Aco K."/>
            <person name="Daza R."/>
            <person name="De Haan G."/>
            <person name="DeGray S."/>
            <person name="DeMaso C."/>
            <person name="Dhargay N."/>
            <person name="Dooley K."/>
            <person name="Dooley E."/>
            <person name="Doricent M."/>
            <person name="Dorje P."/>
            <person name="Dorjee K."/>
            <person name="Dupes A."/>
            <person name="Elong R."/>
            <person name="Falk J."/>
            <person name="Farina A."/>
            <person name="Faro S."/>
            <person name="Ferguson D."/>
            <person name="Fisher S."/>
            <person name="Foley C.D."/>
            <person name="Franke A."/>
            <person name="Friedrich D."/>
            <person name="Gadbois L."/>
            <person name="Gearin G."/>
            <person name="Gearin C.R."/>
            <person name="Giannoukos G."/>
            <person name="Goode T."/>
            <person name="Graham J."/>
            <person name="Grandbois E."/>
            <person name="Grewal S."/>
            <person name="Gyaltsen K."/>
            <person name="Hafez N."/>
            <person name="Hagos B."/>
            <person name="Hall J."/>
            <person name="Henson C."/>
            <person name="Hollinger A."/>
            <person name="Honan T."/>
            <person name="Huard M.D."/>
            <person name="Hughes L."/>
            <person name="Hurhula B."/>
            <person name="Husby M.E."/>
            <person name="Kamat A."/>
            <person name="Kanga B."/>
            <person name="Kashin S."/>
            <person name="Khazanovich D."/>
            <person name="Kisner P."/>
            <person name="Lance K."/>
            <person name="Lara M."/>
            <person name="Lee W."/>
            <person name="Lennon N."/>
            <person name="Letendre F."/>
            <person name="LeVine R."/>
            <person name="Lipovsky A."/>
            <person name="Liu X."/>
            <person name="Liu J."/>
            <person name="Liu S."/>
            <person name="Lokyitsang T."/>
            <person name="Lokyitsang Y."/>
            <person name="Lubonja R."/>
            <person name="Lui A."/>
            <person name="MacDonald P."/>
            <person name="Magnisalis V."/>
            <person name="Maru K."/>
            <person name="Matthews C."/>
            <person name="McCusker W."/>
            <person name="McDonough S."/>
            <person name="Mehta T."/>
            <person name="Meldrim J."/>
            <person name="Meneus L."/>
            <person name="Mihai O."/>
            <person name="Mihalev A."/>
            <person name="Mihova T."/>
            <person name="Mittelman R."/>
            <person name="Mlenga V."/>
            <person name="Montmayeur A."/>
            <person name="Mulrain L."/>
            <person name="Navidi A."/>
            <person name="Naylor J."/>
            <person name="Negash T."/>
            <person name="Nguyen T."/>
            <person name="Nguyen N."/>
            <person name="Nicol R."/>
            <person name="Norbu C."/>
            <person name="Norbu N."/>
            <person name="Novod N."/>
            <person name="O'Neill B."/>
            <person name="Osman S."/>
            <person name="Markiewicz E."/>
            <person name="Oyono O.L."/>
            <person name="Patti C."/>
            <person name="Phunkhang P."/>
            <person name="Pierre F."/>
            <person name="Priest M."/>
            <person name="Raghuraman S."/>
            <person name="Rege F."/>
            <person name="Reyes R."/>
            <person name="Rise C."/>
            <person name="Rogov P."/>
            <person name="Ross K."/>
            <person name="Ryan E."/>
            <person name="Settipalli S."/>
            <person name="Shea T."/>
            <person name="Sherpa N."/>
            <person name="Shi L."/>
            <person name="Shih D."/>
            <person name="Sparrow T."/>
            <person name="Spaulding J."/>
            <person name="Stalker J."/>
            <person name="Stange-Thomann N."/>
            <person name="Stavropoulos S."/>
            <person name="Stone C."/>
            <person name="Strader C."/>
            <person name="Tesfaye S."/>
            <person name="Thomson T."/>
            <person name="Thoulutsang Y."/>
            <person name="Thoulutsang D."/>
            <person name="Topham K."/>
            <person name="Topping I."/>
            <person name="Tsamla T."/>
            <person name="Vassiliev H."/>
            <person name="Vo A."/>
            <person name="Wangchuk T."/>
            <person name="Wangdi T."/>
            <person name="Weiand M."/>
            <person name="Wilkinson J."/>
            <person name="Wilson A."/>
            <person name="Yadav S."/>
            <person name="Young G."/>
            <person name="Yu Q."/>
            <person name="Zembek L."/>
            <person name="Zhong D."/>
            <person name="Zimmer A."/>
            <person name="Zwirko Z."/>
            <person name="Jaffe D.B."/>
            <person name="Alvarez P."/>
            <person name="Brockman W."/>
            <person name="Butler J."/>
            <person name="Chin C."/>
            <person name="Gnerre S."/>
            <person name="Grabherr M."/>
            <person name="Kleber M."/>
            <person name="Mauceli E."/>
            <person name="MacCallum I."/>
        </authorList>
    </citation>
    <scope>NUCLEOTIDE SEQUENCE [LARGE SCALE GENOMIC DNA]</scope>
    <source>
        <strain evidence="20">MSH-3 / Tucson 14011-0111.49</strain>
    </source>
</reference>
<dbReference type="GO" id="GO:0008270">
    <property type="term" value="F:zinc ion binding"/>
    <property type="evidence" value="ECO:0007669"/>
    <property type="project" value="UniProtKB-UniRule"/>
</dbReference>
<dbReference type="SMART" id="SM00355">
    <property type="entry name" value="ZnF_C2H2"/>
    <property type="match status" value="9"/>
</dbReference>
<dbReference type="PROSITE" id="PS00028">
    <property type="entry name" value="ZINC_FINGER_C2H2_1"/>
    <property type="match status" value="8"/>
</dbReference>
<evidence type="ECO:0000256" key="2">
    <source>
        <dbReference type="ARBA" id="ARBA00004123"/>
    </source>
</evidence>
<dbReference type="SUPFAM" id="SSF57667">
    <property type="entry name" value="beta-beta-alpha zinc fingers"/>
    <property type="match status" value="4"/>
</dbReference>
<feature type="binding site" evidence="15">
    <location>
        <position position="52"/>
    </location>
    <ligand>
        <name>Zn(2+)</name>
        <dbReference type="ChEBI" id="CHEBI:29105"/>
    </ligand>
</feature>
<feature type="domain" description="C2H2-type" evidence="17">
    <location>
        <begin position="186"/>
        <end position="213"/>
    </location>
</feature>
<feature type="domain" description="C2H2-type" evidence="17">
    <location>
        <begin position="271"/>
        <end position="298"/>
    </location>
</feature>
<comment type="function">
    <text evidence="1">May be involved in transcriptional regulation.</text>
</comment>
<evidence type="ECO:0000256" key="3">
    <source>
        <dbReference type="ARBA" id="ARBA00006991"/>
    </source>
</evidence>
<feature type="domain" description="C2H2-type" evidence="17">
    <location>
        <begin position="130"/>
        <end position="157"/>
    </location>
</feature>
<feature type="domain" description="C2H2-type" evidence="17">
    <location>
        <begin position="242"/>
        <end position="270"/>
    </location>
</feature>
<dbReference type="PANTHER" id="PTHR23235">
    <property type="entry name" value="KRUEPPEL-LIKE TRANSCRIPTION FACTOR"/>
    <property type="match status" value="1"/>
</dbReference>
<dbReference type="FunFam" id="3.30.160.60:FF:001506">
    <property type="entry name" value="Zinc finger protein"/>
    <property type="match status" value="1"/>
</dbReference>
<feature type="binding site" evidence="15">
    <location>
        <position position="55"/>
    </location>
    <ligand>
        <name>Zn(2+)</name>
        <dbReference type="ChEBI" id="CHEBI:29105"/>
    </ligand>
</feature>
<keyword evidence="6" id="KW-0677">Repeat</keyword>
<dbReference type="FunFam" id="3.30.160.60:FF:002343">
    <property type="entry name" value="Zinc finger protein 33A"/>
    <property type="match status" value="1"/>
</dbReference>
<dbReference type="SMART" id="SM00868">
    <property type="entry name" value="zf-AD"/>
    <property type="match status" value="1"/>
</dbReference>
<keyword evidence="10" id="KW-0805">Transcription regulation</keyword>